<organism evidence="2 3">
    <name type="scientific">Shewanella canadensis</name>
    <dbReference type="NCBI Taxonomy" id="271096"/>
    <lineage>
        <taxon>Bacteria</taxon>
        <taxon>Pseudomonadati</taxon>
        <taxon>Pseudomonadota</taxon>
        <taxon>Gammaproteobacteria</taxon>
        <taxon>Alteromonadales</taxon>
        <taxon>Shewanellaceae</taxon>
        <taxon>Shewanella</taxon>
    </lineage>
</organism>
<evidence type="ECO:0000313" key="2">
    <source>
        <dbReference type="EMBL" id="RTR37120.1"/>
    </source>
</evidence>
<name>A0A431WNG9_9GAMM</name>
<dbReference type="Pfam" id="PF00196">
    <property type="entry name" value="GerE"/>
    <property type="match status" value="1"/>
</dbReference>
<comment type="caution">
    <text evidence="2">The sequence shown here is derived from an EMBL/GenBank/DDBJ whole genome shotgun (WGS) entry which is preliminary data.</text>
</comment>
<dbReference type="GO" id="GO:0006355">
    <property type="term" value="P:regulation of DNA-templated transcription"/>
    <property type="evidence" value="ECO:0007669"/>
    <property type="project" value="InterPro"/>
</dbReference>
<feature type="domain" description="HTH luxR-type" evidence="1">
    <location>
        <begin position="191"/>
        <end position="248"/>
    </location>
</feature>
<gene>
    <name evidence="2" type="ORF">EKG38_20735</name>
</gene>
<dbReference type="Gene3D" id="1.10.10.10">
    <property type="entry name" value="Winged helix-like DNA-binding domain superfamily/Winged helix DNA-binding domain"/>
    <property type="match status" value="1"/>
</dbReference>
<dbReference type="GO" id="GO:0003677">
    <property type="term" value="F:DNA binding"/>
    <property type="evidence" value="ECO:0007669"/>
    <property type="project" value="InterPro"/>
</dbReference>
<dbReference type="RefSeq" id="WP_126522692.1">
    <property type="nucleotide sequence ID" value="NZ_RXNU01000015.1"/>
</dbReference>
<evidence type="ECO:0000313" key="3">
    <source>
        <dbReference type="Proteomes" id="UP000267448"/>
    </source>
</evidence>
<dbReference type="InterPro" id="IPR036388">
    <property type="entry name" value="WH-like_DNA-bd_sf"/>
</dbReference>
<dbReference type="OrthoDB" id="6115007at2"/>
<proteinExistence type="predicted"/>
<dbReference type="Proteomes" id="UP000267448">
    <property type="component" value="Unassembled WGS sequence"/>
</dbReference>
<sequence length="268" mass="31156">MFFNKYRIDSRWGEILQQELQKFGINAFYYTSFYQHEDRLSSCSKTVAEKLSYTKLKPKRMRKMHYCSSNSRALMSVMDWFLSKQADKYTGFYRQPSWELEINSEDIQDPVQQRVREAYRHIGLSSSVIYEVPSLDGSGFMGFFELESQLTNDALQFELAKNSRALKNLLANFHQRFNTEHSEVLNPWTNTGIISAKSQRILQMLSEGITGAEVGEELYITRRGVDYHLDVLRSQFNVVNRNHLLTKACALNIVDSQSILFHTNQSAN</sequence>
<dbReference type="InterPro" id="IPR016032">
    <property type="entry name" value="Sig_transdc_resp-reg_C-effctor"/>
</dbReference>
<reference evidence="2 3" key="1">
    <citation type="submission" date="2018-12" db="EMBL/GenBank/DDBJ databases">
        <authorList>
            <person name="Yu L."/>
        </authorList>
    </citation>
    <scope>NUCLEOTIDE SEQUENCE [LARGE SCALE GENOMIC DNA]</scope>
    <source>
        <strain evidence="2 3">HAW-EB2</strain>
    </source>
</reference>
<dbReference type="AlphaFoldDB" id="A0A431WNG9"/>
<dbReference type="EMBL" id="RXNU01000015">
    <property type="protein sequence ID" value="RTR37120.1"/>
    <property type="molecule type" value="Genomic_DNA"/>
</dbReference>
<dbReference type="SUPFAM" id="SSF46894">
    <property type="entry name" value="C-terminal effector domain of the bipartite response regulators"/>
    <property type="match status" value="1"/>
</dbReference>
<evidence type="ECO:0000259" key="1">
    <source>
        <dbReference type="SMART" id="SM00421"/>
    </source>
</evidence>
<accession>A0A431WNG9</accession>
<dbReference type="SMART" id="SM00421">
    <property type="entry name" value="HTH_LUXR"/>
    <property type="match status" value="1"/>
</dbReference>
<keyword evidence="3" id="KW-1185">Reference proteome</keyword>
<protein>
    <recommendedName>
        <fullName evidence="1">HTH luxR-type domain-containing protein</fullName>
    </recommendedName>
</protein>
<dbReference type="InterPro" id="IPR000792">
    <property type="entry name" value="Tscrpt_reg_LuxR_C"/>
</dbReference>